<dbReference type="STRING" id="1166018.FAES_1029"/>
<evidence type="ECO:0008006" key="3">
    <source>
        <dbReference type="Google" id="ProtNLM"/>
    </source>
</evidence>
<evidence type="ECO:0000313" key="1">
    <source>
        <dbReference type="EMBL" id="CCG99040.1"/>
    </source>
</evidence>
<name>I0K4I7_9BACT</name>
<proteinExistence type="predicted"/>
<dbReference type="InterPro" id="IPR019853">
    <property type="entry name" value="GldB-like"/>
</dbReference>
<dbReference type="EMBL" id="HE796683">
    <property type="protein sequence ID" value="CCG99040.1"/>
    <property type="molecule type" value="Genomic_DNA"/>
</dbReference>
<dbReference type="HOGENOM" id="CLU_070771_0_0_10"/>
<protein>
    <recommendedName>
        <fullName evidence="3">Gliding motility-associated lipoprotein GldB</fullName>
    </recommendedName>
</protein>
<dbReference type="eggNOG" id="COG5504">
    <property type="taxonomic scope" value="Bacteria"/>
</dbReference>
<reference evidence="1 2" key="1">
    <citation type="journal article" date="2012" name="J. Bacteriol.">
        <title>Genome Sequence of Fibrella aestuarina BUZ 2T, a Filamentous Marine Bacterium.</title>
        <authorList>
            <person name="Filippini M."/>
            <person name="Qi W."/>
            <person name="Blom J."/>
            <person name="Goesmann A."/>
            <person name="Smits T.H."/>
            <person name="Bagheri H.C."/>
        </authorList>
    </citation>
    <scope>NUCLEOTIDE SEQUENCE [LARGE SCALE GENOMIC DNA]</scope>
    <source>
        <strain evidence="2">BUZ 2T</strain>
    </source>
</reference>
<organism evidence="1 2">
    <name type="scientific">Fibrella aestuarina BUZ 2</name>
    <dbReference type="NCBI Taxonomy" id="1166018"/>
    <lineage>
        <taxon>Bacteria</taxon>
        <taxon>Pseudomonadati</taxon>
        <taxon>Bacteroidota</taxon>
        <taxon>Cytophagia</taxon>
        <taxon>Cytophagales</taxon>
        <taxon>Spirosomataceae</taxon>
        <taxon>Fibrella</taxon>
    </lineage>
</organism>
<dbReference type="KEGG" id="fae:FAES_1029"/>
<gene>
    <name evidence="1" type="ORF">FAES_1029</name>
</gene>
<sequence length="340" mass="38702">MGVRVSSVRRTYGLIGCLSLIYFFCFNSCTKREPVTIDRLDQALFSAKSPAAVQAFLTKNRTVAELYFNVGESAQGPAGDTALVAELTTRINNPELNLLYQQTQAEFGDDAALLRDRLTEAFTNIRRDFPDFKSPRVATMITGFMGPDLLVTDSLIVIGLDYFAGPKAKYRPVGEEFPQYVLRRYQQAYIVPTIVRLIADRYNASDRADQTLLADMVYNGKSLVFTRTMLPETPDSLLIGYSDRQLTETFNMQDVVWAHFIDNQLLYNTNGEIKKRYMGERPFTAEIGSRCPGRIGDWLGWRIVSRYFDEKKISIQELMQNANARQLFEQSGYKGQKEED</sequence>
<dbReference type="Pfam" id="PF25594">
    <property type="entry name" value="GldB_lipo"/>
    <property type="match status" value="1"/>
</dbReference>
<dbReference type="PATRIC" id="fig|1166018.3.peg.2749"/>
<dbReference type="Proteomes" id="UP000011058">
    <property type="component" value="Chromosome"/>
</dbReference>
<accession>I0K4I7</accession>
<dbReference type="AlphaFoldDB" id="I0K4I7"/>
<keyword evidence="2" id="KW-1185">Reference proteome</keyword>
<evidence type="ECO:0000313" key="2">
    <source>
        <dbReference type="Proteomes" id="UP000011058"/>
    </source>
</evidence>
<dbReference type="RefSeq" id="WP_015330140.1">
    <property type="nucleotide sequence ID" value="NC_020054.1"/>
</dbReference>